<evidence type="ECO:0000256" key="1">
    <source>
        <dbReference type="SAM" id="MobiDB-lite"/>
    </source>
</evidence>
<dbReference type="CDD" id="cd05403">
    <property type="entry name" value="NT_KNTase_like"/>
    <property type="match status" value="1"/>
</dbReference>
<reference evidence="2 3" key="1">
    <citation type="submission" date="2022-10" db="EMBL/GenBank/DDBJ databases">
        <authorList>
            <person name="Xie J."/>
            <person name="Shen N."/>
        </authorList>
    </citation>
    <scope>NUCLEOTIDE SEQUENCE [LARGE SCALE GENOMIC DNA]</scope>
    <source>
        <strain evidence="2 3">YIM65594</strain>
    </source>
</reference>
<dbReference type="RefSeq" id="WP_326016172.1">
    <property type="nucleotide sequence ID" value="NZ_JAOZYC010000093.1"/>
</dbReference>
<evidence type="ECO:0000313" key="2">
    <source>
        <dbReference type="EMBL" id="MEB8338385.1"/>
    </source>
</evidence>
<dbReference type="Gene3D" id="3.30.460.10">
    <property type="entry name" value="Beta Polymerase, domain 2"/>
    <property type="match status" value="1"/>
</dbReference>
<proteinExistence type="predicted"/>
<dbReference type="InterPro" id="IPR043519">
    <property type="entry name" value="NT_sf"/>
</dbReference>
<dbReference type="Proteomes" id="UP001354931">
    <property type="component" value="Unassembled WGS sequence"/>
</dbReference>
<dbReference type="EMBL" id="JAOZYC010000093">
    <property type="protein sequence ID" value="MEB8338385.1"/>
    <property type="molecule type" value="Genomic_DNA"/>
</dbReference>
<keyword evidence="3" id="KW-1185">Reference proteome</keyword>
<feature type="compositionally biased region" description="Low complexity" evidence="1">
    <location>
        <begin position="214"/>
        <end position="226"/>
    </location>
</feature>
<name>A0ABU6F4R1_9ACTN</name>
<sequence>MDHVSTAEQLVRDRFPDARAAFLAGSVLTERRTPRSDLDIVVLLSGPPAPYRESLLHEGWPVELFVQTEADWHRFVEQDIANRRSPLLAMCAEGLLLSDADGIGAALRAEARRRWAAGPPPVPESELEDRRYALTDTLDDLEGCADPLERAYLVAHLLGRASELALLAGGHWLGGGKWLSRRLADADPQLHRRLTAGAAAAMSGVADTGDTKAAGHTGDTNATGDAGDTKAAGDTEAADAVVGRFADVVREVLDAAGGPCWAGYRRD</sequence>
<comment type="caution">
    <text evidence="2">The sequence shown here is derived from an EMBL/GenBank/DDBJ whole genome shotgun (WGS) entry which is preliminary data.</text>
</comment>
<protein>
    <submittedName>
        <fullName evidence="2">Nucleotidyltransferase domain-containing protein</fullName>
    </submittedName>
</protein>
<evidence type="ECO:0000313" key="3">
    <source>
        <dbReference type="Proteomes" id="UP001354931"/>
    </source>
</evidence>
<feature type="region of interest" description="Disordered" evidence="1">
    <location>
        <begin position="208"/>
        <end position="231"/>
    </location>
</feature>
<organism evidence="2 3">
    <name type="scientific">Streptomyces endophyticus</name>
    <dbReference type="NCBI Taxonomy" id="714166"/>
    <lineage>
        <taxon>Bacteria</taxon>
        <taxon>Bacillati</taxon>
        <taxon>Actinomycetota</taxon>
        <taxon>Actinomycetes</taxon>
        <taxon>Kitasatosporales</taxon>
        <taxon>Streptomycetaceae</taxon>
        <taxon>Streptomyces</taxon>
    </lineage>
</organism>
<accession>A0ABU6F4R1</accession>
<gene>
    <name evidence="2" type="ORF">OKJ99_12845</name>
</gene>
<dbReference type="SUPFAM" id="SSF81301">
    <property type="entry name" value="Nucleotidyltransferase"/>
    <property type="match status" value="1"/>
</dbReference>